<dbReference type="CDD" id="cd05233">
    <property type="entry name" value="SDR_c"/>
    <property type="match status" value="1"/>
</dbReference>
<dbReference type="PANTHER" id="PTHR43639">
    <property type="entry name" value="OXIDOREDUCTASE, SHORT-CHAIN DEHYDROGENASE/REDUCTASE FAMILY (AFU_ORTHOLOGUE AFUA_5G02870)"/>
    <property type="match status" value="1"/>
</dbReference>
<evidence type="ECO:0000313" key="3">
    <source>
        <dbReference type="EMBL" id="GAA4990702.1"/>
    </source>
</evidence>
<gene>
    <name evidence="3" type="ORF">GCM10023205_72910</name>
</gene>
<proteinExistence type="inferred from homology"/>
<accession>A0ABP9I7C4</accession>
<keyword evidence="2" id="KW-0560">Oxidoreductase</keyword>
<dbReference type="InterPro" id="IPR036291">
    <property type="entry name" value="NAD(P)-bd_dom_sf"/>
</dbReference>
<keyword evidence="4" id="KW-1185">Reference proteome</keyword>
<evidence type="ECO:0000256" key="1">
    <source>
        <dbReference type="ARBA" id="ARBA00006484"/>
    </source>
</evidence>
<dbReference type="InterPro" id="IPR002347">
    <property type="entry name" value="SDR_fam"/>
</dbReference>
<dbReference type="PRINTS" id="PR00080">
    <property type="entry name" value="SDRFAMILY"/>
</dbReference>
<dbReference type="Gene3D" id="3.40.50.720">
    <property type="entry name" value="NAD(P)-binding Rossmann-like Domain"/>
    <property type="match status" value="1"/>
</dbReference>
<reference evidence="4" key="1">
    <citation type="journal article" date="2019" name="Int. J. Syst. Evol. Microbiol.">
        <title>The Global Catalogue of Microorganisms (GCM) 10K type strain sequencing project: providing services to taxonomists for standard genome sequencing and annotation.</title>
        <authorList>
            <consortium name="The Broad Institute Genomics Platform"/>
            <consortium name="The Broad Institute Genome Sequencing Center for Infectious Disease"/>
            <person name="Wu L."/>
            <person name="Ma J."/>
        </authorList>
    </citation>
    <scope>NUCLEOTIDE SEQUENCE [LARGE SCALE GENOMIC DNA]</scope>
    <source>
        <strain evidence="4">JCM 17986</strain>
    </source>
</reference>
<dbReference type="SUPFAM" id="SSF51735">
    <property type="entry name" value="NAD(P)-binding Rossmann-fold domains"/>
    <property type="match status" value="1"/>
</dbReference>
<dbReference type="Pfam" id="PF13561">
    <property type="entry name" value="adh_short_C2"/>
    <property type="match status" value="1"/>
</dbReference>
<protein>
    <submittedName>
        <fullName evidence="3">SDR family oxidoreductase</fullName>
    </submittedName>
</protein>
<organism evidence="3 4">
    <name type="scientific">Yinghuangia aomiensis</name>
    <dbReference type="NCBI Taxonomy" id="676205"/>
    <lineage>
        <taxon>Bacteria</taxon>
        <taxon>Bacillati</taxon>
        <taxon>Actinomycetota</taxon>
        <taxon>Actinomycetes</taxon>
        <taxon>Kitasatosporales</taxon>
        <taxon>Streptomycetaceae</taxon>
        <taxon>Yinghuangia</taxon>
    </lineage>
</organism>
<dbReference type="EMBL" id="BAABHS010000041">
    <property type="protein sequence ID" value="GAA4990702.1"/>
    <property type="molecule type" value="Genomic_DNA"/>
</dbReference>
<comment type="similarity">
    <text evidence="1">Belongs to the short-chain dehydrogenases/reductases (SDR) family.</text>
</comment>
<sequence length="271" mass="27769">MNDAPRAGASDAVLAGRVALVAGARAGIGRATALALAGAGADIVLAARRPGPLCELADEVHDTTGRRTVAIPADIGDADSVRAMVDRGAAELGRLDVVVNVATYNPGGVLQDLARDEFRRAFDINVLGVLEVSRAAIPHLRRSGGGSIVQISSEAPRLKPAGLGAYAATKAAMETTSAVLAREVGPDGIRVNVVAAGSTDNTKLSAWIDELARERGTTAAEVRQGMAEETALRRITLPEDIAATVLFLASPAARGITGTVTRVSSGLLLEP</sequence>
<dbReference type="RefSeq" id="WP_345680122.1">
    <property type="nucleotide sequence ID" value="NZ_BAABHS010000041.1"/>
</dbReference>
<evidence type="ECO:0000313" key="4">
    <source>
        <dbReference type="Proteomes" id="UP001500466"/>
    </source>
</evidence>
<name>A0ABP9I7C4_9ACTN</name>
<comment type="caution">
    <text evidence="3">The sequence shown here is derived from an EMBL/GenBank/DDBJ whole genome shotgun (WGS) entry which is preliminary data.</text>
</comment>
<dbReference type="Proteomes" id="UP001500466">
    <property type="component" value="Unassembled WGS sequence"/>
</dbReference>
<dbReference type="PRINTS" id="PR00081">
    <property type="entry name" value="GDHRDH"/>
</dbReference>
<evidence type="ECO:0000256" key="2">
    <source>
        <dbReference type="ARBA" id="ARBA00023002"/>
    </source>
</evidence>
<dbReference type="PANTHER" id="PTHR43639:SF1">
    <property type="entry name" value="SHORT-CHAIN DEHYDROGENASE_REDUCTASE FAMILY PROTEIN"/>
    <property type="match status" value="1"/>
</dbReference>